<name>L0DRJ6_SINAD</name>
<protein>
    <recommendedName>
        <fullName evidence="7">Cytochrome c domain-containing protein</fullName>
    </recommendedName>
</protein>
<accession>L0DRJ6</accession>
<dbReference type="GO" id="GO:0009055">
    <property type="term" value="F:electron transfer activity"/>
    <property type="evidence" value="ECO:0007669"/>
    <property type="project" value="InterPro"/>
</dbReference>
<keyword evidence="6" id="KW-1185">Reference proteome</keyword>
<evidence type="ECO:0000313" key="6">
    <source>
        <dbReference type="Proteomes" id="UP000010798"/>
    </source>
</evidence>
<feature type="chain" id="PRO_5003940512" description="Cytochrome c domain-containing protein" evidence="1">
    <location>
        <begin position="23"/>
        <end position="1018"/>
    </location>
</feature>
<proteinExistence type="predicted"/>
<dbReference type="Pfam" id="PF07583">
    <property type="entry name" value="PSCyt2"/>
    <property type="match status" value="1"/>
</dbReference>
<evidence type="ECO:0000259" key="4">
    <source>
        <dbReference type="Pfam" id="PF07635"/>
    </source>
</evidence>
<dbReference type="AlphaFoldDB" id="L0DRJ6"/>
<keyword evidence="1" id="KW-0732">Signal</keyword>
<evidence type="ECO:0000259" key="3">
    <source>
        <dbReference type="Pfam" id="PF07587"/>
    </source>
</evidence>
<evidence type="ECO:0000256" key="1">
    <source>
        <dbReference type="SAM" id="SignalP"/>
    </source>
</evidence>
<dbReference type="Proteomes" id="UP000010798">
    <property type="component" value="Plasmid pSINAC01"/>
</dbReference>
<dbReference type="eggNOG" id="COG2010">
    <property type="taxonomic scope" value="Bacteria"/>
</dbReference>
<dbReference type="RefSeq" id="WP_015250683.1">
    <property type="nucleotide sequence ID" value="NC_019893.1"/>
</dbReference>
<evidence type="ECO:0000259" key="2">
    <source>
        <dbReference type="Pfam" id="PF07583"/>
    </source>
</evidence>
<evidence type="ECO:0000313" key="5">
    <source>
        <dbReference type="EMBL" id="AGA31620.1"/>
    </source>
</evidence>
<dbReference type="PANTHER" id="PTHR35889:SF3">
    <property type="entry name" value="F-BOX DOMAIN-CONTAINING PROTEIN"/>
    <property type="match status" value="1"/>
</dbReference>
<dbReference type="InterPro" id="IPR011444">
    <property type="entry name" value="DUF1549"/>
</dbReference>
<dbReference type="OrthoDB" id="127107at2"/>
<feature type="domain" description="DUF1549" evidence="2">
    <location>
        <begin position="162"/>
        <end position="376"/>
    </location>
</feature>
<dbReference type="Pfam" id="PF07635">
    <property type="entry name" value="PSCyt1"/>
    <property type="match status" value="1"/>
</dbReference>
<dbReference type="InterPro" id="IPR036909">
    <property type="entry name" value="Cyt_c-like_dom_sf"/>
</dbReference>
<gene>
    <name evidence="5" type="ordered locus">Sinac_7588</name>
</gene>
<feature type="domain" description="DUF1553" evidence="3">
    <location>
        <begin position="739"/>
        <end position="995"/>
    </location>
</feature>
<dbReference type="PANTHER" id="PTHR35889">
    <property type="entry name" value="CYCLOINULO-OLIGOSACCHARIDE FRUCTANOTRANSFERASE-RELATED"/>
    <property type="match status" value="1"/>
</dbReference>
<geneLocation type="plasmid" evidence="5 6">
    <name>pSINAC01</name>
</geneLocation>
<feature type="domain" description="Cytochrome C Planctomycete-type" evidence="4">
    <location>
        <begin position="44"/>
        <end position="103"/>
    </location>
</feature>
<reference evidence="5 6" key="1">
    <citation type="submission" date="2012-02" db="EMBL/GenBank/DDBJ databases">
        <title>Complete sequence of plasmid 1 of Singulisphaera acidiphila DSM 18658.</title>
        <authorList>
            <consortium name="US DOE Joint Genome Institute (JGI-PGF)"/>
            <person name="Lucas S."/>
            <person name="Copeland A."/>
            <person name="Lapidus A."/>
            <person name="Glavina del Rio T."/>
            <person name="Dalin E."/>
            <person name="Tice H."/>
            <person name="Bruce D."/>
            <person name="Goodwin L."/>
            <person name="Pitluck S."/>
            <person name="Peters L."/>
            <person name="Ovchinnikova G."/>
            <person name="Chertkov O."/>
            <person name="Kyrpides N."/>
            <person name="Mavromatis K."/>
            <person name="Ivanova N."/>
            <person name="Brettin T."/>
            <person name="Detter J.C."/>
            <person name="Han C."/>
            <person name="Larimer F."/>
            <person name="Land M."/>
            <person name="Hauser L."/>
            <person name="Markowitz V."/>
            <person name="Cheng J.-F."/>
            <person name="Hugenholtz P."/>
            <person name="Woyke T."/>
            <person name="Wu D."/>
            <person name="Tindall B."/>
            <person name="Pomrenke H."/>
            <person name="Brambilla E."/>
            <person name="Klenk H.-P."/>
            <person name="Eisen J.A."/>
        </authorList>
    </citation>
    <scope>NUCLEOTIDE SEQUENCE [LARGE SCALE GENOMIC DNA]</scope>
    <source>
        <strain evidence="6">ATCC BAA-1392 / DSM 18658 / VKM B-2454 / MOB10</strain>
        <plasmid evidence="5 6">pSINAC01</plasmid>
    </source>
</reference>
<feature type="signal peptide" evidence="1">
    <location>
        <begin position="1"/>
        <end position="22"/>
    </location>
</feature>
<dbReference type="InterPro" id="IPR022655">
    <property type="entry name" value="DUF1553"/>
</dbReference>
<dbReference type="GO" id="GO:0020037">
    <property type="term" value="F:heme binding"/>
    <property type="evidence" value="ECO:0007669"/>
    <property type="project" value="InterPro"/>
</dbReference>
<dbReference type="SUPFAM" id="SSF46626">
    <property type="entry name" value="Cytochrome c"/>
    <property type="match status" value="1"/>
</dbReference>
<sequence>MRRSLRLAGFLTLCVAAVTSHAIEPANRKVDFEREIEPLLAEHCAKCHGPARQRSGYRLDRRDAAIRGGESGEPAIVPGQGAKSRLVQLIAALDPDEVMPPKGSRLNASQVDLIRAWIDQGAEWFSRSNVPVQAEQGTHWSLKPLIRPDVPRPINQGWGRTPIDHFILARLEEKGLSPSPEADRRTLIRRLTFDMTGLPPTPEDVTAFIADPAADAYERLVDRLLESPRYGERWARRWMDVVHFAETHGNDQDRPRPNAWPYRDYLIRSFNNDTPYTRFVQEQLAGDVLFPGDPQAIVALGFIAAGPWDESSQRDIRDDTLDKKVAQNLDRDDMVATTMATFTSSTVHCARCHDHKFDPISQAEYYGLQAVFAGVDRAERPYDLDPKSESLRAPLLAKKKGLQSSRKEEVDAMLDPAIRTALASGQAAWESAAAESIAWITLDPLTFTSAGGATTDKQPDGSIRFGGPRPEVDTYTIVARSGLKGITAVRLEVLSDDSLPQKGPGRQDNGNLHLSEFRIKAAPVSNTAAARPILLRNPAADFDQQGWDIAKAIDGNPATAWGIHPAVGKSHQAIFETSELLGIDGETELTFTLEQSHGGGHLIGRLRLSAATTSHPTLARPLPDPIAKILTTPTPIRTEAERAELTAYYYTIAPEIKAVIEELERKLAAIPPVSKVYAAAHDFTPEHSFVPAKAPRPVHVLKRGDINNPVRPAAPGALACVPGLDARFTLADLNDEGSRRAALARWITDPKNVLTWRSIVNRVWHYHFGRGLADSPNDLGQMGAKPSHPELVDWLAVTFRDGGGSLKQLDRLIFTSSVYRQACRHDARAAELDADNTLLWRMNRARLDAESVRDAVLQISGKLDLTMGGPSVRQFVESPGIHVTPMVNYLQFDVDSPASYRRSVYRFLFRTLPDPFMDSMDCPDASQLSPTRNASVTALQALAMLNDRFIVRQSEHFAERVGKLALDTAGQVEAAYQLAIGRSPSHEESEAFVAYAAKHGMANACRLILNSNEFMFVN</sequence>
<keyword evidence="5" id="KW-0614">Plasmid</keyword>
<dbReference type="InterPro" id="IPR011429">
    <property type="entry name" value="Cyt_c_Planctomycete-type"/>
</dbReference>
<evidence type="ECO:0008006" key="7">
    <source>
        <dbReference type="Google" id="ProtNLM"/>
    </source>
</evidence>
<dbReference type="KEGG" id="saci:Sinac_7588"/>
<dbReference type="Pfam" id="PF07587">
    <property type="entry name" value="PSD1"/>
    <property type="match status" value="1"/>
</dbReference>
<dbReference type="HOGENOM" id="CLU_005632_1_0_0"/>
<dbReference type="EMBL" id="CP003365">
    <property type="protein sequence ID" value="AGA31620.1"/>
    <property type="molecule type" value="Genomic_DNA"/>
</dbReference>
<organism evidence="5 6">
    <name type="scientific">Singulisphaera acidiphila (strain ATCC BAA-1392 / DSM 18658 / VKM B-2454 / MOB10)</name>
    <dbReference type="NCBI Taxonomy" id="886293"/>
    <lineage>
        <taxon>Bacteria</taxon>
        <taxon>Pseudomonadati</taxon>
        <taxon>Planctomycetota</taxon>
        <taxon>Planctomycetia</taxon>
        <taxon>Isosphaerales</taxon>
        <taxon>Isosphaeraceae</taxon>
        <taxon>Singulisphaera</taxon>
    </lineage>
</organism>